<evidence type="ECO:0000256" key="2">
    <source>
        <dbReference type="SAM" id="Phobius"/>
    </source>
</evidence>
<evidence type="ECO:0000313" key="4">
    <source>
        <dbReference type="Proteomes" id="UP001600424"/>
    </source>
</evidence>
<evidence type="ECO:0000256" key="1">
    <source>
        <dbReference type="SAM" id="MobiDB-lite"/>
    </source>
</evidence>
<feature type="region of interest" description="Disordered" evidence="1">
    <location>
        <begin position="151"/>
        <end position="234"/>
    </location>
</feature>
<evidence type="ECO:0000313" key="3">
    <source>
        <dbReference type="EMBL" id="MFE5984267.1"/>
    </source>
</evidence>
<feature type="region of interest" description="Disordered" evidence="1">
    <location>
        <begin position="52"/>
        <end position="75"/>
    </location>
</feature>
<feature type="compositionally biased region" description="Basic and acidic residues" evidence="1">
    <location>
        <begin position="55"/>
        <end position="64"/>
    </location>
</feature>
<proteinExistence type="predicted"/>
<evidence type="ECO:0008006" key="5">
    <source>
        <dbReference type="Google" id="ProtNLM"/>
    </source>
</evidence>
<feature type="transmembrane region" description="Helical" evidence="2">
    <location>
        <begin position="29"/>
        <end position="48"/>
    </location>
</feature>
<reference evidence="3 4" key="1">
    <citation type="submission" date="2024-09" db="EMBL/GenBank/DDBJ databases">
        <title>The Natural Products Discovery Center: Release of the First 8490 Sequenced Strains for Exploring Actinobacteria Biosynthetic Diversity.</title>
        <authorList>
            <person name="Kalkreuter E."/>
            <person name="Kautsar S.A."/>
            <person name="Yang D."/>
            <person name="Bader C.D."/>
            <person name="Teijaro C.N."/>
            <person name="Fluegel L."/>
            <person name="Davis C.M."/>
            <person name="Simpson J.R."/>
            <person name="Lauterbach L."/>
            <person name="Steele A.D."/>
            <person name="Gui C."/>
            <person name="Meng S."/>
            <person name="Li G."/>
            <person name="Viehrig K."/>
            <person name="Ye F."/>
            <person name="Su P."/>
            <person name="Kiefer A.F."/>
            <person name="Nichols A."/>
            <person name="Cepeda A.J."/>
            <person name="Yan W."/>
            <person name="Fan B."/>
            <person name="Jiang Y."/>
            <person name="Adhikari A."/>
            <person name="Zheng C.-J."/>
            <person name="Schuster L."/>
            <person name="Cowan T.M."/>
            <person name="Smanski M.J."/>
            <person name="Chevrette M.G."/>
            <person name="De Carvalho L.P.S."/>
            <person name="Shen B."/>
        </authorList>
    </citation>
    <scope>NUCLEOTIDE SEQUENCE [LARGE SCALE GENOMIC DNA]</scope>
    <source>
        <strain evidence="3 4">NPDC056472</strain>
    </source>
</reference>
<keyword evidence="2" id="KW-0812">Transmembrane</keyword>
<sequence>MTVPHQSTPPRAPQDKMPEDRRHMIRRRWLTAVIIVLLVGIPAGYLVISAGQSRDSGRDKERESSAAGLQANRPSQMKRRVFEVPIPAGAWDVAYYETSNWKTSRLYVQFTTTATGLDAFLAESGTSRAQLVPGHVTVSERDADIADWTFDDGPTGGTATPPTGGAATPATAGTTAPATAGTSAPATGGTSAPATVGPSTGATEASGGATGATVWAGTSVTREEPRPDTDITVDLTDPAFPRVYAVSTTSP</sequence>
<feature type="region of interest" description="Disordered" evidence="1">
    <location>
        <begin position="1"/>
        <end position="20"/>
    </location>
</feature>
<dbReference type="RefSeq" id="WP_386250227.1">
    <property type="nucleotide sequence ID" value="NZ_JBHTRV010000032.1"/>
</dbReference>
<dbReference type="Proteomes" id="UP001600424">
    <property type="component" value="Unassembled WGS sequence"/>
</dbReference>
<dbReference type="EMBL" id="JBHTRV010000032">
    <property type="protein sequence ID" value="MFE5984267.1"/>
    <property type="molecule type" value="Genomic_DNA"/>
</dbReference>
<keyword evidence="2" id="KW-1133">Transmembrane helix</keyword>
<protein>
    <recommendedName>
        <fullName evidence="5">Secreted protein</fullName>
    </recommendedName>
</protein>
<gene>
    <name evidence="3" type="ORF">ACFQ63_31795</name>
</gene>
<organism evidence="3 4">
    <name type="scientific">Streptomyces wedmorensis</name>
    <dbReference type="NCBI Taxonomy" id="43759"/>
    <lineage>
        <taxon>Bacteria</taxon>
        <taxon>Bacillati</taxon>
        <taxon>Actinomycetota</taxon>
        <taxon>Actinomycetes</taxon>
        <taxon>Kitasatosporales</taxon>
        <taxon>Streptomycetaceae</taxon>
        <taxon>Streptomyces</taxon>
    </lineage>
</organism>
<feature type="compositionally biased region" description="Low complexity" evidence="1">
    <location>
        <begin position="157"/>
        <end position="220"/>
    </location>
</feature>
<comment type="caution">
    <text evidence="3">The sequence shown here is derived from an EMBL/GenBank/DDBJ whole genome shotgun (WGS) entry which is preliminary data.</text>
</comment>
<keyword evidence="2" id="KW-0472">Membrane</keyword>
<name>A0ABW6J4I1_STRWE</name>
<keyword evidence="4" id="KW-1185">Reference proteome</keyword>
<accession>A0ABW6J4I1</accession>